<protein>
    <submittedName>
        <fullName evidence="2">Uncharacterized protein</fullName>
    </submittedName>
</protein>
<evidence type="ECO:0000313" key="2">
    <source>
        <dbReference type="EMBL" id="TVU40490.1"/>
    </source>
</evidence>
<evidence type="ECO:0000313" key="3">
    <source>
        <dbReference type="Proteomes" id="UP000324897"/>
    </source>
</evidence>
<comment type="caution">
    <text evidence="2">The sequence shown here is derived from an EMBL/GenBank/DDBJ whole genome shotgun (WGS) entry which is preliminary data.</text>
</comment>
<accession>A0A5J9VZG0</accession>
<feature type="region of interest" description="Disordered" evidence="1">
    <location>
        <begin position="112"/>
        <end position="134"/>
    </location>
</feature>
<name>A0A5J9VZG0_9POAL</name>
<sequence length="134" mass="14864">MASEELGLQSDLLIEDAFLCVADFKDLKYLCLCMVESRALLPKSLAKSNNSLTVWTNRAGQDLMHHNAGPLSCHMKWNSMVKPVTLALTSENIKAIKDTSMDFYTHSAKYVSNTPSSNERFSEQATETGMSPLT</sequence>
<dbReference type="AlphaFoldDB" id="A0A5J9VZG0"/>
<dbReference type="Proteomes" id="UP000324897">
    <property type="component" value="Chromosome 4"/>
</dbReference>
<gene>
    <name evidence="2" type="ORF">EJB05_13957</name>
</gene>
<dbReference type="EMBL" id="RWGY01000007">
    <property type="protein sequence ID" value="TVU40490.1"/>
    <property type="molecule type" value="Genomic_DNA"/>
</dbReference>
<reference evidence="2 3" key="1">
    <citation type="journal article" date="2019" name="Sci. Rep.">
        <title>A high-quality genome of Eragrostis curvula grass provides insights into Poaceae evolution and supports new strategies to enhance forage quality.</title>
        <authorList>
            <person name="Carballo J."/>
            <person name="Santos B.A.C.M."/>
            <person name="Zappacosta D."/>
            <person name="Garbus I."/>
            <person name="Selva J.P."/>
            <person name="Gallo C.A."/>
            <person name="Diaz A."/>
            <person name="Albertini E."/>
            <person name="Caccamo M."/>
            <person name="Echenique V."/>
        </authorList>
    </citation>
    <scope>NUCLEOTIDE SEQUENCE [LARGE SCALE GENOMIC DNA]</scope>
    <source>
        <strain evidence="3">cv. Victoria</strain>
        <tissue evidence="2">Leaf</tissue>
    </source>
</reference>
<organism evidence="2 3">
    <name type="scientific">Eragrostis curvula</name>
    <name type="common">weeping love grass</name>
    <dbReference type="NCBI Taxonomy" id="38414"/>
    <lineage>
        <taxon>Eukaryota</taxon>
        <taxon>Viridiplantae</taxon>
        <taxon>Streptophyta</taxon>
        <taxon>Embryophyta</taxon>
        <taxon>Tracheophyta</taxon>
        <taxon>Spermatophyta</taxon>
        <taxon>Magnoliopsida</taxon>
        <taxon>Liliopsida</taxon>
        <taxon>Poales</taxon>
        <taxon>Poaceae</taxon>
        <taxon>PACMAD clade</taxon>
        <taxon>Chloridoideae</taxon>
        <taxon>Eragrostideae</taxon>
        <taxon>Eragrostidinae</taxon>
        <taxon>Eragrostis</taxon>
    </lineage>
</organism>
<evidence type="ECO:0000256" key="1">
    <source>
        <dbReference type="SAM" id="MobiDB-lite"/>
    </source>
</evidence>
<dbReference type="Gramene" id="TVU40490">
    <property type="protein sequence ID" value="TVU40490"/>
    <property type="gene ID" value="EJB05_13957"/>
</dbReference>
<keyword evidence="3" id="KW-1185">Reference proteome</keyword>
<proteinExistence type="predicted"/>